<dbReference type="GO" id="GO:0016491">
    <property type="term" value="F:oxidoreductase activity"/>
    <property type="evidence" value="ECO:0007669"/>
    <property type="project" value="UniProtKB-KW"/>
</dbReference>
<dbReference type="PANTHER" id="PTHR43625">
    <property type="entry name" value="AFLATOXIN B1 ALDEHYDE REDUCTASE"/>
    <property type="match status" value="1"/>
</dbReference>
<dbReference type="GO" id="GO:0005737">
    <property type="term" value="C:cytoplasm"/>
    <property type="evidence" value="ECO:0007669"/>
    <property type="project" value="TreeGrafter"/>
</dbReference>
<evidence type="ECO:0000313" key="4">
    <source>
        <dbReference type="Proteomes" id="UP000181942"/>
    </source>
</evidence>
<name>A0A1I2L229_9ACTN</name>
<dbReference type="RefSeq" id="WP_075030017.1">
    <property type="nucleotide sequence ID" value="NZ_FONR01000011.1"/>
</dbReference>
<dbReference type="Gene3D" id="3.20.20.100">
    <property type="entry name" value="NADP-dependent oxidoreductase domain"/>
    <property type="match status" value="1"/>
</dbReference>
<dbReference type="OrthoDB" id="9768793at2"/>
<dbReference type="SUPFAM" id="SSF51430">
    <property type="entry name" value="NAD(P)-linked oxidoreductase"/>
    <property type="match status" value="1"/>
</dbReference>
<dbReference type="InterPro" id="IPR036812">
    <property type="entry name" value="NAD(P)_OxRdtase_dom_sf"/>
</dbReference>
<evidence type="ECO:0000256" key="1">
    <source>
        <dbReference type="ARBA" id="ARBA00023002"/>
    </source>
</evidence>
<accession>A0A1I2L229</accession>
<dbReference type="EMBL" id="FONR01000011">
    <property type="protein sequence ID" value="SFF73392.1"/>
    <property type="molecule type" value="Genomic_DNA"/>
</dbReference>
<dbReference type="InterPro" id="IPR023210">
    <property type="entry name" value="NADP_OxRdtase_dom"/>
</dbReference>
<keyword evidence="1" id="KW-0560">Oxidoreductase</keyword>
<dbReference type="Pfam" id="PF00248">
    <property type="entry name" value="Aldo_ket_red"/>
    <property type="match status" value="1"/>
</dbReference>
<reference evidence="3 4" key="1">
    <citation type="submission" date="2016-10" db="EMBL/GenBank/DDBJ databases">
        <authorList>
            <person name="de Groot N.N."/>
        </authorList>
    </citation>
    <scope>NUCLEOTIDE SEQUENCE [LARGE SCALE GENOMIC DNA]</scope>
    <source>
        <strain evidence="3 4">OK461</strain>
    </source>
</reference>
<sequence>MTALTASFADRTVLRVGYGALQLERLHDRRDEAVELLRHAIELGVDHVDTAQFYGFGFANDVIRETLRPEDGVLVVTKVGADPNPGGRLPLRLAQRPEQLRASVEDNLRGLGVDRLPVVNLRRLDTGPGLRPEGDQVVGLDDQLAVMTALRDEGKIGAIGLSSVTLDGLRRALPAGIACVQNAYSLVSRDDEDMLQLCAAEGIAWVPFFPLGGAFPGLPKVTEEPVVHAVAESLGVAPSQVGLAWLLHHAPNVLLIPGTADAAHLEANLAAGKITFDAATLATLDAIEPRSNEVPIG</sequence>
<proteinExistence type="predicted"/>
<gene>
    <name evidence="3" type="ORF">SAMN02787118_111172</name>
</gene>
<protein>
    <submittedName>
        <fullName evidence="3">Predicted oxidoreductase</fullName>
    </submittedName>
</protein>
<dbReference type="AlphaFoldDB" id="A0A1I2L229"/>
<dbReference type="CDD" id="cd19088">
    <property type="entry name" value="AKR_AKR13B1"/>
    <property type="match status" value="1"/>
</dbReference>
<dbReference type="Proteomes" id="UP000181942">
    <property type="component" value="Unassembled WGS sequence"/>
</dbReference>
<dbReference type="InterPro" id="IPR020471">
    <property type="entry name" value="AKR"/>
</dbReference>
<dbReference type="PANTHER" id="PTHR43625:SF40">
    <property type="entry name" value="ALDO-KETO REDUCTASE YAKC [NADP(+)]"/>
    <property type="match status" value="1"/>
</dbReference>
<evidence type="ECO:0000259" key="2">
    <source>
        <dbReference type="Pfam" id="PF00248"/>
    </source>
</evidence>
<evidence type="ECO:0000313" key="3">
    <source>
        <dbReference type="EMBL" id="SFF73392.1"/>
    </source>
</evidence>
<dbReference type="PRINTS" id="PR00069">
    <property type="entry name" value="ALDKETRDTASE"/>
</dbReference>
<dbReference type="InterPro" id="IPR050791">
    <property type="entry name" value="Aldo-Keto_reductase"/>
</dbReference>
<organism evidence="3 4">
    <name type="scientific">Streptomyces mirabilis</name>
    <dbReference type="NCBI Taxonomy" id="68239"/>
    <lineage>
        <taxon>Bacteria</taxon>
        <taxon>Bacillati</taxon>
        <taxon>Actinomycetota</taxon>
        <taxon>Actinomycetes</taxon>
        <taxon>Kitasatosporales</taxon>
        <taxon>Streptomycetaceae</taxon>
        <taxon>Streptomyces</taxon>
    </lineage>
</organism>
<feature type="domain" description="NADP-dependent oxidoreductase" evidence="2">
    <location>
        <begin position="16"/>
        <end position="287"/>
    </location>
</feature>